<reference evidence="5" key="2">
    <citation type="submission" date="2015-07" db="EMBL/GenBank/DDBJ databases">
        <title>The genome sequence of Plasmodium falciparum IGH-CR14.</title>
        <authorList>
            <consortium name="The Broad Institute Genome Sequencing Platform"/>
            <person name="Volkman S.K."/>
            <person name="Neafsey D.E."/>
            <person name="Dash A.P."/>
            <person name="Chitnis C.E."/>
            <person name="Hartl D.L."/>
            <person name="Young S.K."/>
            <person name="Kodira C.D."/>
            <person name="Zeng Q."/>
            <person name="Koehrsen M."/>
            <person name="Godfrey P."/>
            <person name="Alvarado L."/>
            <person name="Berlin A."/>
            <person name="Borenstein D."/>
            <person name="Chen Z."/>
            <person name="Engels R."/>
            <person name="Freedman E."/>
            <person name="Gellesch M."/>
            <person name="Goldberg J."/>
            <person name="Griggs A."/>
            <person name="Gujja S."/>
            <person name="Heiman D."/>
            <person name="Hepburn T."/>
            <person name="Howarth C."/>
            <person name="Jen D."/>
            <person name="Larson L."/>
            <person name="Lewis B."/>
            <person name="Mehta T."/>
            <person name="Park D."/>
            <person name="Pearson M."/>
            <person name="Roberts A."/>
            <person name="Saif S."/>
            <person name="Shea T."/>
            <person name="Shenoy N."/>
            <person name="Sisk P."/>
            <person name="Stolte C."/>
            <person name="Sykes S."/>
            <person name="Walk T."/>
            <person name="White J."/>
            <person name="Yandava C."/>
            <person name="Wirth D.F."/>
            <person name="Nusbaum C."/>
            <person name="Birren B."/>
        </authorList>
    </citation>
    <scope>NUCLEOTIDE SEQUENCE [LARGE SCALE GENOMIC DNA]</scope>
    <source>
        <strain evidence="5">IGH-CR14</strain>
    </source>
</reference>
<evidence type="ECO:0000256" key="2">
    <source>
        <dbReference type="ARBA" id="ARBA00023242"/>
    </source>
</evidence>
<dbReference type="Pfam" id="PF22934">
    <property type="entry name" value="SPRTN_ZBD"/>
    <property type="match status" value="1"/>
</dbReference>
<dbReference type="PANTHER" id="PTHR21220:SF0">
    <property type="entry name" value="DNA-DEPENDENT METALLOPROTEASE SPRTN"/>
    <property type="match status" value="1"/>
</dbReference>
<protein>
    <recommendedName>
        <fullName evidence="3">SprT-like domain-containing protein</fullName>
    </recommendedName>
</protein>
<dbReference type="InterPro" id="IPR055220">
    <property type="entry name" value="SPRTN_ZBD"/>
</dbReference>
<sequence>MEGDINKLTSVETEYLEKSGKKRRQKSIIECINNYNEETVENHRNQNILDEINSYNDISLTKERSNEVMINMTDGGMSEEDLDTLEVIRQLSSIKLDSDEESKDKIIYNKKEKKKKLKNKKNKKKNKENKNTYIFDTSDIECVEDAIIYDESKDTEFPDLHELFSEYNGKYFFKKLSSVHVNWSNKMKLCAGICIFKKSGYCCIRLSLPLLKLRKIKEYRETLLHEMIHAFLFLTRSNRKHDGHGPEFKKHMYRINRATGLHITIYHTFHDEVNFYRNHIWRCTVKIKKIQKYDKYGVCRKYPPHFGFVKRSMNRPPGPKEKWWRRHSSYCCGNFVKIEETEENKKNEMVNMNKAGNNISHITNVIQKRNNKRDKDTFEKRQDNNNLFEDMINDEIIILDNENNNRNKKEVDDEMDIINLIKNLFSDNKDKILSFPDITVDYHKAFEGKNYFEID</sequence>
<evidence type="ECO:0000313" key="4">
    <source>
        <dbReference type="EMBL" id="KNG76972.1"/>
    </source>
</evidence>
<dbReference type="OrthoDB" id="5236983at2759"/>
<dbReference type="GO" id="GO:0031593">
    <property type="term" value="F:polyubiquitin modification-dependent protein binding"/>
    <property type="evidence" value="ECO:0007669"/>
    <property type="project" value="TreeGrafter"/>
</dbReference>
<feature type="domain" description="SprT-like" evidence="3">
    <location>
        <begin position="158"/>
        <end position="338"/>
    </location>
</feature>
<dbReference type="Pfam" id="PF10263">
    <property type="entry name" value="SprT-like"/>
    <property type="match status" value="1"/>
</dbReference>
<reference evidence="5" key="1">
    <citation type="submission" date="2015-07" db="EMBL/GenBank/DDBJ databases">
        <title>Annotation of Plasmodium falciparum IGH-CR14.</title>
        <authorList>
            <consortium name="The Broad Institute Genome Sequencing Platform"/>
            <person name="Volkman S.K."/>
            <person name="Neafsey D.E."/>
            <person name="Dash A.P."/>
            <person name="Chitnis C.E."/>
            <person name="Hartl D.L."/>
            <person name="Young S.K."/>
            <person name="Zeng Q."/>
            <person name="Koehrsen M."/>
            <person name="Alvarado L."/>
            <person name="Berlin A."/>
            <person name="Borenstein D."/>
            <person name="Chapman S.B."/>
            <person name="Chen Z."/>
            <person name="Engels R."/>
            <person name="Freedman E."/>
            <person name="Gellesch M."/>
            <person name="Goldberg J."/>
            <person name="Griggs A."/>
            <person name="Gujja S."/>
            <person name="Heilman E.R."/>
            <person name="Heiman D.I."/>
            <person name="Howarth C."/>
            <person name="Jen D."/>
            <person name="Larson L."/>
            <person name="Mehta T."/>
            <person name="Neiman D."/>
            <person name="Park D."/>
            <person name="Pearson M."/>
            <person name="Roberts A."/>
            <person name="Saif S."/>
            <person name="Shea T."/>
            <person name="Shenoy N."/>
            <person name="Sisk P."/>
            <person name="Stolte C."/>
            <person name="Sykes S."/>
            <person name="Walk T."/>
            <person name="White J."/>
            <person name="Yandava C."/>
            <person name="Haas B."/>
            <person name="Henn M.R."/>
            <person name="Nusbaum C."/>
            <person name="Birren B."/>
        </authorList>
    </citation>
    <scope>NUCLEOTIDE SEQUENCE [LARGE SCALE GENOMIC DNA]</scope>
    <source>
        <strain evidence="5">IGH-CR14</strain>
    </source>
</reference>
<comment type="subcellular location">
    <subcellularLocation>
        <location evidence="1">Nucleus</location>
    </subcellularLocation>
</comment>
<dbReference type="SMART" id="SM00731">
    <property type="entry name" value="SprT"/>
    <property type="match status" value="1"/>
</dbReference>
<dbReference type="EMBL" id="GG665232">
    <property type="protein sequence ID" value="KNG76972.1"/>
    <property type="molecule type" value="Genomic_DNA"/>
</dbReference>
<dbReference type="InterPro" id="IPR044245">
    <property type="entry name" value="Spartan"/>
</dbReference>
<evidence type="ECO:0000259" key="3">
    <source>
        <dbReference type="SMART" id="SM00731"/>
    </source>
</evidence>
<dbReference type="GO" id="GO:0005634">
    <property type="term" value="C:nucleus"/>
    <property type="evidence" value="ECO:0007669"/>
    <property type="project" value="UniProtKB-SubCell"/>
</dbReference>
<dbReference type="AlphaFoldDB" id="A0A0L1IBW4"/>
<dbReference type="PANTHER" id="PTHR21220">
    <property type="entry name" value="DNA-DEPENDENT METALLOPROTEASE SPRTN"/>
    <property type="match status" value="1"/>
</dbReference>
<proteinExistence type="predicted"/>
<keyword evidence="2" id="KW-0539">Nucleus</keyword>
<dbReference type="GO" id="GO:0003697">
    <property type="term" value="F:single-stranded DNA binding"/>
    <property type="evidence" value="ECO:0007669"/>
    <property type="project" value="InterPro"/>
</dbReference>
<evidence type="ECO:0000313" key="5">
    <source>
        <dbReference type="Proteomes" id="UP000054562"/>
    </source>
</evidence>
<dbReference type="GO" id="GO:0004222">
    <property type="term" value="F:metalloendopeptidase activity"/>
    <property type="evidence" value="ECO:0007669"/>
    <property type="project" value="InterPro"/>
</dbReference>
<accession>A0A0L1IBW4</accession>
<dbReference type="InterPro" id="IPR006640">
    <property type="entry name" value="SprT-like_domain"/>
</dbReference>
<gene>
    <name evidence="4" type="ORF">PFMG_03219</name>
</gene>
<organism evidence="4 5">
    <name type="scientific">Plasmodium falciparum IGH-CR14</name>
    <dbReference type="NCBI Taxonomy" id="580059"/>
    <lineage>
        <taxon>Eukaryota</taxon>
        <taxon>Sar</taxon>
        <taxon>Alveolata</taxon>
        <taxon>Apicomplexa</taxon>
        <taxon>Aconoidasida</taxon>
        <taxon>Haemosporida</taxon>
        <taxon>Plasmodiidae</taxon>
        <taxon>Plasmodium</taxon>
        <taxon>Plasmodium (Laverania)</taxon>
    </lineage>
</organism>
<evidence type="ECO:0000256" key="1">
    <source>
        <dbReference type="ARBA" id="ARBA00004123"/>
    </source>
</evidence>
<dbReference type="GO" id="GO:0006974">
    <property type="term" value="P:DNA damage response"/>
    <property type="evidence" value="ECO:0007669"/>
    <property type="project" value="InterPro"/>
</dbReference>
<dbReference type="Proteomes" id="UP000054562">
    <property type="component" value="Unassembled WGS sequence"/>
</dbReference>
<name>A0A0L1IBW4_PLAFA</name>